<dbReference type="EMBL" id="ML121532">
    <property type="protein sequence ID" value="RPB27024.1"/>
    <property type="molecule type" value="Genomic_DNA"/>
</dbReference>
<reference evidence="2 3" key="1">
    <citation type="journal article" date="2018" name="Nat. Ecol. Evol.">
        <title>Pezizomycetes genomes reveal the molecular basis of ectomycorrhizal truffle lifestyle.</title>
        <authorList>
            <person name="Murat C."/>
            <person name="Payen T."/>
            <person name="Noel B."/>
            <person name="Kuo A."/>
            <person name="Morin E."/>
            <person name="Chen J."/>
            <person name="Kohler A."/>
            <person name="Krizsan K."/>
            <person name="Balestrini R."/>
            <person name="Da Silva C."/>
            <person name="Montanini B."/>
            <person name="Hainaut M."/>
            <person name="Levati E."/>
            <person name="Barry K.W."/>
            <person name="Belfiori B."/>
            <person name="Cichocki N."/>
            <person name="Clum A."/>
            <person name="Dockter R.B."/>
            <person name="Fauchery L."/>
            <person name="Guy J."/>
            <person name="Iotti M."/>
            <person name="Le Tacon F."/>
            <person name="Lindquist E.A."/>
            <person name="Lipzen A."/>
            <person name="Malagnac F."/>
            <person name="Mello A."/>
            <person name="Molinier V."/>
            <person name="Miyauchi S."/>
            <person name="Poulain J."/>
            <person name="Riccioni C."/>
            <person name="Rubini A."/>
            <person name="Sitrit Y."/>
            <person name="Splivallo R."/>
            <person name="Traeger S."/>
            <person name="Wang M."/>
            <person name="Zifcakova L."/>
            <person name="Wipf D."/>
            <person name="Zambonelli A."/>
            <person name="Paolocci F."/>
            <person name="Nowrousian M."/>
            <person name="Ottonello S."/>
            <person name="Baldrian P."/>
            <person name="Spatafora J.W."/>
            <person name="Henrissat B."/>
            <person name="Nagy L.G."/>
            <person name="Aury J.M."/>
            <person name="Wincker P."/>
            <person name="Grigoriev I.V."/>
            <person name="Bonfante P."/>
            <person name="Martin F.M."/>
        </authorList>
    </citation>
    <scope>NUCLEOTIDE SEQUENCE [LARGE SCALE GENOMIC DNA]</scope>
    <source>
        <strain evidence="2 3">ATCC MYA-4762</strain>
    </source>
</reference>
<dbReference type="AlphaFoldDB" id="A0A3N4LVU1"/>
<accession>A0A3N4LVU1</accession>
<gene>
    <name evidence="2" type="ORF">L211DRAFT_603520</name>
</gene>
<sequence>MGNTDHQSCGSFRALSLVWGACLCLCRLASIFSCHMHQTTSTIIRNVYQKINGREMEGALTLITVLGDWALTWPLQKESSSLLHLWEYILLFPTIRLGHLCNTHTHTHAGTSQGLGLILLVQTIGLSMVYYMASAGGENGVESSGGCRIAALDSLTRLTATIGDYCFVAALPNSTLPNSWSSG</sequence>
<name>A0A3N4LVU1_9PEZI</name>
<evidence type="ECO:0000256" key="1">
    <source>
        <dbReference type="SAM" id="SignalP"/>
    </source>
</evidence>
<proteinExistence type="predicted"/>
<dbReference type="InParanoid" id="A0A3N4LVU1"/>
<evidence type="ECO:0000313" key="3">
    <source>
        <dbReference type="Proteomes" id="UP000267821"/>
    </source>
</evidence>
<evidence type="ECO:0000313" key="2">
    <source>
        <dbReference type="EMBL" id="RPB27024.1"/>
    </source>
</evidence>
<dbReference type="Proteomes" id="UP000267821">
    <property type="component" value="Unassembled WGS sequence"/>
</dbReference>
<protein>
    <submittedName>
        <fullName evidence="2">Uncharacterized protein</fullName>
    </submittedName>
</protein>
<feature type="chain" id="PRO_5018296327" evidence="1">
    <location>
        <begin position="32"/>
        <end position="183"/>
    </location>
</feature>
<organism evidence="2 3">
    <name type="scientific">Terfezia boudieri ATCC MYA-4762</name>
    <dbReference type="NCBI Taxonomy" id="1051890"/>
    <lineage>
        <taxon>Eukaryota</taxon>
        <taxon>Fungi</taxon>
        <taxon>Dikarya</taxon>
        <taxon>Ascomycota</taxon>
        <taxon>Pezizomycotina</taxon>
        <taxon>Pezizomycetes</taxon>
        <taxon>Pezizales</taxon>
        <taxon>Pezizaceae</taxon>
        <taxon>Terfezia</taxon>
    </lineage>
</organism>
<keyword evidence="3" id="KW-1185">Reference proteome</keyword>
<feature type="signal peptide" evidence="1">
    <location>
        <begin position="1"/>
        <end position="31"/>
    </location>
</feature>
<keyword evidence="1" id="KW-0732">Signal</keyword>